<dbReference type="EMBL" id="JAAGOH010000004">
    <property type="protein sequence ID" value="NDY90528.1"/>
    <property type="molecule type" value="Genomic_DNA"/>
</dbReference>
<comment type="caution">
    <text evidence="2">The sequence shown here is derived from an EMBL/GenBank/DDBJ whole genome shotgun (WGS) entry which is preliminary data.</text>
</comment>
<name>A0A7C9PFP0_9BURK</name>
<feature type="region of interest" description="Disordered" evidence="1">
    <location>
        <begin position="91"/>
        <end position="115"/>
    </location>
</feature>
<keyword evidence="3" id="KW-1185">Reference proteome</keyword>
<evidence type="ECO:0000313" key="3">
    <source>
        <dbReference type="Proteomes" id="UP000484255"/>
    </source>
</evidence>
<dbReference type="PANTHER" id="PTHR11669">
    <property type="entry name" value="REPLICATION FACTOR C / DNA POLYMERASE III GAMMA-TAU SUBUNIT"/>
    <property type="match status" value="1"/>
</dbReference>
<dbReference type="GO" id="GO:0009360">
    <property type="term" value="C:DNA polymerase III complex"/>
    <property type="evidence" value="ECO:0007669"/>
    <property type="project" value="TreeGrafter"/>
</dbReference>
<dbReference type="RefSeq" id="WP_163456388.1">
    <property type="nucleotide sequence ID" value="NZ_JAAGOH010000004.1"/>
</dbReference>
<dbReference type="AlphaFoldDB" id="A0A7C9PFP0"/>
<dbReference type="Pfam" id="PF13177">
    <property type="entry name" value="DNA_pol3_delta2"/>
    <property type="match status" value="1"/>
</dbReference>
<reference evidence="2 3" key="1">
    <citation type="submission" date="2020-02" db="EMBL/GenBank/DDBJ databases">
        <title>Ideonella bacterium strain TBM-1.</title>
        <authorList>
            <person name="Chen W.-M."/>
        </authorList>
    </citation>
    <scope>NUCLEOTIDE SEQUENCE [LARGE SCALE GENOMIC DNA]</scope>
    <source>
        <strain evidence="2 3">TBM-1</strain>
    </source>
</reference>
<dbReference type="InterPro" id="IPR050238">
    <property type="entry name" value="DNA_Rep/Repair_Clamp_Loader"/>
</dbReference>
<gene>
    <name evidence="2" type="ORF">G3A44_04860</name>
</gene>
<proteinExistence type="predicted"/>
<dbReference type="Gene3D" id="3.40.50.300">
    <property type="entry name" value="P-loop containing nucleotide triphosphate hydrolases"/>
    <property type="match status" value="1"/>
</dbReference>
<evidence type="ECO:0000256" key="1">
    <source>
        <dbReference type="SAM" id="MobiDB-lite"/>
    </source>
</evidence>
<dbReference type="SUPFAM" id="SSF52540">
    <property type="entry name" value="P-loop containing nucleoside triphosphate hydrolases"/>
    <property type="match status" value="1"/>
</dbReference>
<organism evidence="2 3">
    <name type="scientific">Ideonella livida</name>
    <dbReference type="NCBI Taxonomy" id="2707176"/>
    <lineage>
        <taxon>Bacteria</taxon>
        <taxon>Pseudomonadati</taxon>
        <taxon>Pseudomonadota</taxon>
        <taxon>Betaproteobacteria</taxon>
        <taxon>Burkholderiales</taxon>
        <taxon>Sphaerotilaceae</taxon>
        <taxon>Ideonella</taxon>
    </lineage>
</organism>
<evidence type="ECO:0000313" key="2">
    <source>
        <dbReference type="EMBL" id="NDY90528.1"/>
    </source>
</evidence>
<dbReference type="PANTHER" id="PTHR11669:SF8">
    <property type="entry name" value="DNA POLYMERASE III SUBUNIT DELTA"/>
    <property type="match status" value="1"/>
</dbReference>
<accession>A0A7C9PFP0</accession>
<dbReference type="Proteomes" id="UP000484255">
    <property type="component" value="Unassembled WGS sequence"/>
</dbReference>
<sequence length="354" mass="38207">MSTFTEQDLPWLAPALHQLLQPQRSHALILHGAAGSGLFELALRAAQAWLCEAPGPGGLPCDQCAACHLALAHSHADLRVVMPEAEQLARQWQASADAEGEGDSESRSKRKPSREIKVEAIRQAIDWAHTSSGRGRGKVLVFHPADAMNLVSANALLKTLEEPAPGVRLLLCVDNPERLLPTIRSRCQRLRLDPPPVEQALAWLRRGPLPEPEVMLHAAGGEPLAALALAQAGMTAELWTQLPAQVAAGEVRGLAVLPLPQALRALQCLCHDLLAVHVQGHARYFPGTSLPQGLALPALTAWGDQLRRAARHDEHPWHAPLLLESLVAEGQSVMLPHRAARRPPGAGVRRPAPR</sequence>
<protein>
    <submittedName>
        <fullName evidence="2">DNA polymerase III subunit delta</fullName>
    </submittedName>
</protein>
<dbReference type="GO" id="GO:0006261">
    <property type="term" value="P:DNA-templated DNA replication"/>
    <property type="evidence" value="ECO:0007669"/>
    <property type="project" value="TreeGrafter"/>
</dbReference>
<dbReference type="InterPro" id="IPR027417">
    <property type="entry name" value="P-loop_NTPase"/>
</dbReference>